<feature type="non-terminal residue" evidence="3">
    <location>
        <position position="262"/>
    </location>
</feature>
<dbReference type="Pfam" id="PF00668">
    <property type="entry name" value="Condensation"/>
    <property type="match status" value="1"/>
</dbReference>
<accession>A0A176S0X0</accession>
<dbReference type="GO" id="GO:0005737">
    <property type="term" value="C:cytoplasm"/>
    <property type="evidence" value="ECO:0007669"/>
    <property type="project" value="TreeGrafter"/>
</dbReference>
<sequence length="262" mass="29613">RVGLFINTLPARVKLSLENSLESLLKAIQKQQIEVRQYEYSPLVKVQQWSGIPAGQSLFETIVVFENYPALTTDSSLVVQNIRYTEQSNYPLSLLVVPEHQNLRFIVVYDRSVYSDAVIERLLGHLQTILINMTAGLEQSVRQLDILTQQEREQQLVEWNKTQTDYPNNRCIHQLIETHTQTVAVATADGQTLTYIALQQRTNQLAHYLQQQGVKPGILVGLCVERSIEMIVGILGILKAGGAYVPLDPTYPKARLALMITE</sequence>
<dbReference type="SUPFAM" id="SSF52777">
    <property type="entry name" value="CoA-dependent acyltransferases"/>
    <property type="match status" value="1"/>
</dbReference>
<keyword evidence="3" id="KW-0436">Ligase</keyword>
<dbReference type="Pfam" id="PF00501">
    <property type="entry name" value="AMP-binding"/>
    <property type="match status" value="1"/>
</dbReference>
<dbReference type="GO" id="GO:0044550">
    <property type="term" value="P:secondary metabolite biosynthetic process"/>
    <property type="evidence" value="ECO:0007669"/>
    <property type="project" value="TreeGrafter"/>
</dbReference>
<dbReference type="GO" id="GO:0031177">
    <property type="term" value="F:phosphopantetheine binding"/>
    <property type="evidence" value="ECO:0007669"/>
    <property type="project" value="TreeGrafter"/>
</dbReference>
<feature type="non-terminal residue" evidence="3">
    <location>
        <position position="1"/>
    </location>
</feature>
<feature type="domain" description="Condensation" evidence="2">
    <location>
        <begin position="2"/>
        <end position="155"/>
    </location>
</feature>
<gene>
    <name evidence="3" type="ORF">THIOM_002524</name>
</gene>
<dbReference type="EMBL" id="LUTY01001449">
    <property type="protein sequence ID" value="OAD21703.1"/>
    <property type="molecule type" value="Genomic_DNA"/>
</dbReference>
<dbReference type="InterPro" id="IPR000873">
    <property type="entry name" value="AMP-dep_synth/lig_dom"/>
</dbReference>
<proteinExistence type="predicted"/>
<feature type="domain" description="AMP-dependent synthetase/ligase" evidence="1">
    <location>
        <begin position="178"/>
        <end position="261"/>
    </location>
</feature>
<reference evidence="3 4" key="1">
    <citation type="submission" date="2016-05" db="EMBL/GenBank/DDBJ databases">
        <title>Single-cell genome of chain-forming Candidatus Thiomargarita nelsonii and comparison to other large sulfur-oxidizing bacteria.</title>
        <authorList>
            <person name="Winkel M."/>
            <person name="Salman V."/>
            <person name="Woyke T."/>
            <person name="Schulz-Vogt H."/>
            <person name="Richter M."/>
            <person name="Flood B."/>
            <person name="Bailey J."/>
            <person name="Amann R."/>
            <person name="Mussmann M."/>
        </authorList>
    </citation>
    <scope>NUCLEOTIDE SEQUENCE [LARGE SCALE GENOMIC DNA]</scope>
    <source>
        <strain evidence="3 4">THI036</strain>
    </source>
</reference>
<dbReference type="GO" id="GO:0043041">
    <property type="term" value="P:amino acid activation for nonribosomal peptide biosynthetic process"/>
    <property type="evidence" value="ECO:0007669"/>
    <property type="project" value="TreeGrafter"/>
</dbReference>
<dbReference type="InterPro" id="IPR001242">
    <property type="entry name" value="Condensation_dom"/>
</dbReference>
<keyword evidence="4" id="KW-1185">Reference proteome</keyword>
<evidence type="ECO:0000313" key="3">
    <source>
        <dbReference type="EMBL" id="OAD21703.1"/>
    </source>
</evidence>
<name>A0A176S0X0_9GAMM</name>
<dbReference type="GO" id="GO:0016874">
    <property type="term" value="F:ligase activity"/>
    <property type="evidence" value="ECO:0007669"/>
    <property type="project" value="UniProtKB-KW"/>
</dbReference>
<dbReference type="AlphaFoldDB" id="A0A176S0X0"/>
<dbReference type="PANTHER" id="PTHR45527">
    <property type="entry name" value="NONRIBOSOMAL PEPTIDE SYNTHETASE"/>
    <property type="match status" value="1"/>
</dbReference>
<dbReference type="InterPro" id="IPR042099">
    <property type="entry name" value="ANL_N_sf"/>
</dbReference>
<dbReference type="PANTHER" id="PTHR45527:SF1">
    <property type="entry name" value="FATTY ACID SYNTHASE"/>
    <property type="match status" value="1"/>
</dbReference>
<dbReference type="Gene3D" id="3.30.559.30">
    <property type="entry name" value="Nonribosomal peptide synthetase, condensation domain"/>
    <property type="match status" value="1"/>
</dbReference>
<organism evidence="3 4">
    <name type="scientific">Candidatus Thiomargarita nelsonii</name>
    <dbReference type="NCBI Taxonomy" id="1003181"/>
    <lineage>
        <taxon>Bacteria</taxon>
        <taxon>Pseudomonadati</taxon>
        <taxon>Pseudomonadota</taxon>
        <taxon>Gammaproteobacteria</taxon>
        <taxon>Thiotrichales</taxon>
        <taxon>Thiotrichaceae</taxon>
        <taxon>Thiomargarita</taxon>
    </lineage>
</organism>
<comment type="caution">
    <text evidence="3">The sequence shown here is derived from an EMBL/GenBank/DDBJ whole genome shotgun (WGS) entry which is preliminary data.</text>
</comment>
<dbReference type="Proteomes" id="UP000076962">
    <property type="component" value="Unassembled WGS sequence"/>
</dbReference>
<dbReference type="Gene3D" id="3.40.50.12780">
    <property type="entry name" value="N-terminal domain of ligase-like"/>
    <property type="match status" value="1"/>
</dbReference>
<evidence type="ECO:0000259" key="2">
    <source>
        <dbReference type="Pfam" id="PF00668"/>
    </source>
</evidence>
<dbReference type="SUPFAM" id="SSF56801">
    <property type="entry name" value="Acetyl-CoA synthetase-like"/>
    <property type="match status" value="1"/>
</dbReference>
<evidence type="ECO:0000259" key="1">
    <source>
        <dbReference type="Pfam" id="PF00501"/>
    </source>
</evidence>
<protein>
    <submittedName>
        <fullName evidence="3">AMP-dependent synthetase and ligase domain protein</fullName>
    </submittedName>
</protein>
<evidence type="ECO:0000313" key="4">
    <source>
        <dbReference type="Proteomes" id="UP000076962"/>
    </source>
</evidence>